<organism evidence="2">
    <name type="scientific">uncultured marine virus</name>
    <dbReference type="NCBI Taxonomy" id="186617"/>
    <lineage>
        <taxon>Viruses</taxon>
        <taxon>environmental samples</taxon>
    </lineage>
</organism>
<name>A0A0F7L252_9VIRU</name>
<evidence type="ECO:0000313" key="2">
    <source>
        <dbReference type="EMBL" id="AKH46639.1"/>
    </source>
</evidence>
<dbReference type="EMBL" id="KR029585">
    <property type="protein sequence ID" value="AKH46639.1"/>
    <property type="molecule type" value="Genomic_DNA"/>
</dbReference>
<proteinExistence type="predicted"/>
<sequence>MVYYTNPDRYQRTYVDRPQTLTGVGASAPTAARDTGRPAKPTAARVTERPEIQAGVGARGDARKALLFKGFKAAGKPYFSRVSGPCLGNPRHIRASGSF</sequence>
<feature type="region of interest" description="Disordered" evidence="1">
    <location>
        <begin position="14"/>
        <end position="48"/>
    </location>
</feature>
<accession>A0A0F7L252</accession>
<protein>
    <submittedName>
        <fullName evidence="2">Uncharacterized protein</fullName>
    </submittedName>
</protein>
<reference evidence="2" key="1">
    <citation type="journal article" date="2015" name="Front. Microbiol.">
        <title>Combining genomic sequencing methods to explore viral diversity and reveal potential virus-host interactions.</title>
        <authorList>
            <person name="Chow C.E."/>
            <person name="Winget D.M."/>
            <person name="White R.A.III."/>
            <person name="Hallam S.J."/>
            <person name="Suttle C.A."/>
        </authorList>
    </citation>
    <scope>NUCLEOTIDE SEQUENCE</scope>
    <source>
        <strain evidence="2">Anoxic2_1</strain>
    </source>
</reference>
<evidence type="ECO:0000256" key="1">
    <source>
        <dbReference type="SAM" id="MobiDB-lite"/>
    </source>
</evidence>
<reference evidence="2" key="2">
    <citation type="submission" date="2015-03" db="EMBL/GenBank/DDBJ databases">
        <authorList>
            <person name="Chow C.-E.T."/>
            <person name="Winget D.M."/>
            <person name="White R.A.III."/>
            <person name="Hallam S.J."/>
            <person name="Suttle C.A."/>
        </authorList>
    </citation>
    <scope>NUCLEOTIDE SEQUENCE</scope>
    <source>
        <strain evidence="2">Anoxic2_1</strain>
    </source>
</reference>